<proteinExistence type="predicted"/>
<dbReference type="InterPro" id="IPR036291">
    <property type="entry name" value="NAD(P)-bd_dom_sf"/>
</dbReference>
<dbReference type="PANTHER" id="PTHR47706:SF9">
    <property type="entry name" value="NMRA-LIKE DOMAIN-CONTAINING PROTEIN-RELATED"/>
    <property type="match status" value="1"/>
</dbReference>
<sequence>MAPSVLFVGGNGLVGRPLVQTFLANKNRFDRFAVLTAPEKVERFADVKAQGAEIVVGSALEASSYKGFDTVICILGNLAMKLQPGIINAAIAGGVRHFYPSELGADFTIEDHPRIRFFRDKIITREHLRLRAKEVPGFKYTLVVTGAFAEFAASPFTGVDTQKHVARTYGRSDAKITVTSMPDILRFIVESVLIPLEAGTFERELRICGGNLTFGEVIQFVEEAQGVKYDVQFLDPKEMAVKEEEARKAGESEAEIMYSGVTLFASGKAFIPGPYANGLVDFEFEKPREAFKRLFGSK</sequence>
<dbReference type="Proteomes" id="UP001362999">
    <property type="component" value="Unassembled WGS sequence"/>
</dbReference>
<gene>
    <name evidence="4" type="ORF">R3P38DRAFT_1360465</name>
</gene>
<protein>
    <submittedName>
        <fullName evidence="4">NAD(P)-binding protein</fullName>
    </submittedName>
</protein>
<organism evidence="4 5">
    <name type="scientific">Favolaschia claudopus</name>
    <dbReference type="NCBI Taxonomy" id="2862362"/>
    <lineage>
        <taxon>Eukaryota</taxon>
        <taxon>Fungi</taxon>
        <taxon>Dikarya</taxon>
        <taxon>Basidiomycota</taxon>
        <taxon>Agaricomycotina</taxon>
        <taxon>Agaricomycetes</taxon>
        <taxon>Agaricomycetidae</taxon>
        <taxon>Agaricales</taxon>
        <taxon>Marasmiineae</taxon>
        <taxon>Mycenaceae</taxon>
        <taxon>Favolaschia</taxon>
    </lineage>
</organism>
<dbReference type="GO" id="GO:0016491">
    <property type="term" value="F:oxidoreductase activity"/>
    <property type="evidence" value="ECO:0007669"/>
    <property type="project" value="UniProtKB-KW"/>
</dbReference>
<dbReference type="Gene3D" id="3.40.50.720">
    <property type="entry name" value="NAD(P)-binding Rossmann-like Domain"/>
    <property type="match status" value="1"/>
</dbReference>
<evidence type="ECO:0000256" key="2">
    <source>
        <dbReference type="ARBA" id="ARBA00023002"/>
    </source>
</evidence>
<keyword evidence="1" id="KW-0521">NADP</keyword>
<evidence type="ECO:0000313" key="5">
    <source>
        <dbReference type="Proteomes" id="UP001362999"/>
    </source>
</evidence>
<dbReference type="Pfam" id="PF05368">
    <property type="entry name" value="NmrA"/>
    <property type="match status" value="1"/>
</dbReference>
<reference evidence="4 5" key="1">
    <citation type="journal article" date="2024" name="J Genomics">
        <title>Draft genome sequencing and assembly of Favolaschia claudopus CIRM-BRFM 2984 isolated from oak limbs.</title>
        <authorList>
            <person name="Navarro D."/>
            <person name="Drula E."/>
            <person name="Chaduli D."/>
            <person name="Cazenave R."/>
            <person name="Ahrendt S."/>
            <person name="Wang J."/>
            <person name="Lipzen A."/>
            <person name="Daum C."/>
            <person name="Barry K."/>
            <person name="Grigoriev I.V."/>
            <person name="Favel A."/>
            <person name="Rosso M.N."/>
            <person name="Martin F."/>
        </authorList>
    </citation>
    <scope>NUCLEOTIDE SEQUENCE [LARGE SCALE GENOMIC DNA]</scope>
    <source>
        <strain evidence="4 5">CIRM-BRFM 2984</strain>
    </source>
</reference>
<dbReference type="Gene3D" id="3.90.25.10">
    <property type="entry name" value="UDP-galactose 4-epimerase, domain 1"/>
    <property type="match status" value="1"/>
</dbReference>
<dbReference type="PANTHER" id="PTHR47706">
    <property type="entry name" value="NMRA-LIKE FAMILY PROTEIN"/>
    <property type="match status" value="1"/>
</dbReference>
<evidence type="ECO:0000256" key="1">
    <source>
        <dbReference type="ARBA" id="ARBA00022857"/>
    </source>
</evidence>
<dbReference type="SUPFAM" id="SSF51735">
    <property type="entry name" value="NAD(P)-binding Rossmann-fold domains"/>
    <property type="match status" value="1"/>
</dbReference>
<dbReference type="InterPro" id="IPR051609">
    <property type="entry name" value="NmrA/Isoflavone_reductase-like"/>
</dbReference>
<keyword evidence="5" id="KW-1185">Reference proteome</keyword>
<evidence type="ECO:0000259" key="3">
    <source>
        <dbReference type="Pfam" id="PF05368"/>
    </source>
</evidence>
<accession>A0AAW0DW21</accession>
<feature type="domain" description="NmrA-like" evidence="3">
    <location>
        <begin position="4"/>
        <end position="238"/>
    </location>
</feature>
<dbReference type="InterPro" id="IPR008030">
    <property type="entry name" value="NmrA-like"/>
</dbReference>
<evidence type="ECO:0000313" key="4">
    <source>
        <dbReference type="EMBL" id="KAK7055555.1"/>
    </source>
</evidence>
<keyword evidence="2" id="KW-0560">Oxidoreductase</keyword>
<dbReference type="EMBL" id="JAWWNJ010000005">
    <property type="protein sequence ID" value="KAK7055555.1"/>
    <property type="molecule type" value="Genomic_DNA"/>
</dbReference>
<name>A0AAW0DW21_9AGAR</name>
<dbReference type="AlphaFoldDB" id="A0AAW0DW21"/>
<comment type="caution">
    <text evidence="4">The sequence shown here is derived from an EMBL/GenBank/DDBJ whole genome shotgun (WGS) entry which is preliminary data.</text>
</comment>